<reference evidence="1" key="1">
    <citation type="submission" date="2023-05" db="EMBL/GenBank/DDBJ databases">
        <authorList>
            <consortium name="ELIXIR-Norway"/>
        </authorList>
    </citation>
    <scope>NUCLEOTIDE SEQUENCE</scope>
</reference>
<proteinExistence type="predicted"/>
<evidence type="ECO:0000313" key="2">
    <source>
        <dbReference type="Proteomes" id="UP001162501"/>
    </source>
</evidence>
<sequence>MPSHPSSLVPVPQLLAPPTLNTANAEPPSPLWPRGQGLSGSSPGQCSVSRLLLEAGKPYIRSPYMLPVSAPRIRSLPFSFLNMTQWPVPPSALSDAQSTIRRTVNHFASLQTHLLRSVLKGLPRLAPHREVGRSSQVTKIKQKKVGGGERDHDSEDSEHLEPEEILIQLRRKSSTSSHFNCGRCKLPSGQNTSLACVCGFRGESEGSGIHPPPSAAPPAPRPFITQ</sequence>
<protein>
    <submittedName>
        <fullName evidence="1">Uncharacterized protein</fullName>
    </submittedName>
</protein>
<dbReference type="EMBL" id="OX596114">
    <property type="protein sequence ID" value="CAN0466255.1"/>
    <property type="molecule type" value="Genomic_DNA"/>
</dbReference>
<reference evidence="1" key="2">
    <citation type="submission" date="2025-03" db="EMBL/GenBank/DDBJ databases">
        <authorList>
            <consortium name="ELIXIR-Norway"/>
            <consortium name="Elixir Norway"/>
        </authorList>
    </citation>
    <scope>NUCLEOTIDE SEQUENCE</scope>
</reference>
<gene>
    <name evidence="1" type="ORF">MRATA1EN22A_LOCUS20302</name>
</gene>
<accession>A0AC59ZMK1</accession>
<evidence type="ECO:0000313" key="1">
    <source>
        <dbReference type="EMBL" id="CAN0466255.1"/>
    </source>
</evidence>
<name>A0AC59ZMK1_RANTA</name>
<organism evidence="1 2">
    <name type="scientific">Rangifer tarandus platyrhynchus</name>
    <name type="common">Svalbard reindeer</name>
    <dbReference type="NCBI Taxonomy" id="3082113"/>
    <lineage>
        <taxon>Eukaryota</taxon>
        <taxon>Metazoa</taxon>
        <taxon>Chordata</taxon>
        <taxon>Craniata</taxon>
        <taxon>Vertebrata</taxon>
        <taxon>Euteleostomi</taxon>
        <taxon>Mammalia</taxon>
        <taxon>Eutheria</taxon>
        <taxon>Laurasiatheria</taxon>
        <taxon>Artiodactyla</taxon>
        <taxon>Ruminantia</taxon>
        <taxon>Pecora</taxon>
        <taxon>Cervidae</taxon>
        <taxon>Odocoileinae</taxon>
        <taxon>Rangifer</taxon>
    </lineage>
</organism>
<dbReference type="Proteomes" id="UP001162501">
    <property type="component" value="Chromosome 30"/>
</dbReference>